<dbReference type="RefSeq" id="WP_264988846.1">
    <property type="nucleotide sequence ID" value="NZ_BRZA01000002.1"/>
</dbReference>
<keyword evidence="2" id="KW-0238">DNA-binding</keyword>
<dbReference type="InterPro" id="IPR013762">
    <property type="entry name" value="Integrase-like_cat_sf"/>
</dbReference>
<reference evidence="5" key="1">
    <citation type="submission" date="2022-08" db="EMBL/GenBank/DDBJ databases">
        <title>Draft genome sequence of Lysinibacillus sp. strain KH24.</title>
        <authorList>
            <person name="Kanbe H."/>
            <person name="Itoh H."/>
        </authorList>
    </citation>
    <scope>NUCLEOTIDE SEQUENCE</scope>
    <source>
        <strain evidence="5">KH24</strain>
    </source>
</reference>
<proteinExistence type="inferred from homology"/>
<evidence type="ECO:0000256" key="3">
    <source>
        <dbReference type="ARBA" id="ARBA00023172"/>
    </source>
</evidence>
<dbReference type="PANTHER" id="PTHR30349">
    <property type="entry name" value="PHAGE INTEGRASE-RELATED"/>
    <property type="match status" value="1"/>
</dbReference>
<evidence type="ECO:0000256" key="1">
    <source>
        <dbReference type="ARBA" id="ARBA00008857"/>
    </source>
</evidence>
<dbReference type="Gene3D" id="1.10.443.10">
    <property type="entry name" value="Intergrase catalytic core"/>
    <property type="match status" value="1"/>
</dbReference>
<dbReference type="Pfam" id="PF00589">
    <property type="entry name" value="Phage_integrase"/>
    <property type="match status" value="1"/>
</dbReference>
<sequence>MVTLQEAWDSYMLLLQSVKKSAATKKQYNLDGQQFLAYAHENNYIYVDKQLQALLMLYCEHMKETYTNSNTFNHKIASLRGFVDFIFFREWLEPFDYALILQPKPRQKATLKLLTKQQLIQIANVWPIYFQYAKTVEHAWLARRNGCIVQMLMETGCKPAELIRMKWGHMNDSSIYIANANGRREVKLTADFLQILQDYKEATSQLHQQELGEWLWVSEANQTKPISTKTVERIFQTISKDIHVDVRATDLRYTVIQKAFQSDKTIEHIQQEMGYVRKWVVAERQERFE</sequence>
<dbReference type="InterPro" id="IPR050090">
    <property type="entry name" value="Tyrosine_recombinase_XerCD"/>
</dbReference>
<dbReference type="InterPro" id="IPR002104">
    <property type="entry name" value="Integrase_catalytic"/>
</dbReference>
<comment type="caution">
    <text evidence="5">The sequence shown here is derived from an EMBL/GenBank/DDBJ whole genome shotgun (WGS) entry which is preliminary data.</text>
</comment>
<dbReference type="EMBL" id="BRZA01000002">
    <property type="protein sequence ID" value="GLC89102.1"/>
    <property type="molecule type" value="Genomic_DNA"/>
</dbReference>
<dbReference type="InterPro" id="IPR011010">
    <property type="entry name" value="DNA_brk_join_enz"/>
</dbReference>
<name>A0ABQ5NLC3_9BACI</name>
<keyword evidence="3" id="KW-0233">DNA recombination</keyword>
<evidence type="ECO:0000256" key="2">
    <source>
        <dbReference type="ARBA" id="ARBA00023125"/>
    </source>
</evidence>
<dbReference type="PANTHER" id="PTHR30349:SF41">
    <property type="entry name" value="INTEGRASE_RECOMBINASE PROTEIN MJ0367-RELATED"/>
    <property type="match status" value="1"/>
</dbReference>
<accession>A0ABQ5NLC3</accession>
<gene>
    <name evidence="5" type="ORF">LYSBPC_22290</name>
</gene>
<evidence type="ECO:0000313" key="6">
    <source>
        <dbReference type="Proteomes" id="UP001065593"/>
    </source>
</evidence>
<dbReference type="InterPro" id="IPR010998">
    <property type="entry name" value="Integrase_recombinase_N"/>
</dbReference>
<dbReference type="CDD" id="cd00397">
    <property type="entry name" value="DNA_BRE_C"/>
    <property type="match status" value="1"/>
</dbReference>
<dbReference type="SUPFAM" id="SSF56349">
    <property type="entry name" value="DNA breaking-rejoining enzymes"/>
    <property type="match status" value="1"/>
</dbReference>
<evidence type="ECO:0000313" key="5">
    <source>
        <dbReference type="EMBL" id="GLC89102.1"/>
    </source>
</evidence>
<dbReference type="Proteomes" id="UP001065593">
    <property type="component" value="Unassembled WGS sequence"/>
</dbReference>
<feature type="domain" description="Tyr recombinase" evidence="4">
    <location>
        <begin position="109"/>
        <end position="289"/>
    </location>
</feature>
<protein>
    <recommendedName>
        <fullName evidence="4">Tyr recombinase domain-containing protein</fullName>
    </recommendedName>
</protein>
<evidence type="ECO:0000259" key="4">
    <source>
        <dbReference type="PROSITE" id="PS51898"/>
    </source>
</evidence>
<comment type="similarity">
    <text evidence="1">Belongs to the 'phage' integrase family.</text>
</comment>
<dbReference type="Gene3D" id="1.10.150.130">
    <property type="match status" value="1"/>
</dbReference>
<keyword evidence="6" id="KW-1185">Reference proteome</keyword>
<organism evidence="5 6">
    <name type="scientific">Lysinibacillus piscis</name>
    <dbReference type="NCBI Taxonomy" id="2518931"/>
    <lineage>
        <taxon>Bacteria</taxon>
        <taxon>Bacillati</taxon>
        <taxon>Bacillota</taxon>
        <taxon>Bacilli</taxon>
        <taxon>Bacillales</taxon>
        <taxon>Bacillaceae</taxon>
        <taxon>Lysinibacillus</taxon>
    </lineage>
</organism>
<dbReference type="PROSITE" id="PS51898">
    <property type="entry name" value="TYR_RECOMBINASE"/>
    <property type="match status" value="1"/>
</dbReference>